<accession>A0ACC6IFB7</accession>
<evidence type="ECO:0000313" key="1">
    <source>
        <dbReference type="EMBL" id="MDR6209308.1"/>
    </source>
</evidence>
<evidence type="ECO:0000313" key="2">
    <source>
        <dbReference type="Proteomes" id="UP001261666"/>
    </source>
</evidence>
<gene>
    <name evidence="1" type="ORF">QE364_001000</name>
</gene>
<name>A0ACC6IFB7_9ACTN</name>
<dbReference type="Proteomes" id="UP001261666">
    <property type="component" value="Unassembled WGS sequence"/>
</dbReference>
<comment type="caution">
    <text evidence="1">The sequence shown here is derived from an EMBL/GenBank/DDBJ whole genome shotgun (WGS) entry which is preliminary data.</text>
</comment>
<sequence>MIRALAPLVGRTARRRMLGAALLGLLASLFEAASLLSLVVPLAQVLEGDVPTGAGLTLALGAAWAVCLTAATVVGRASGYGLSFDLHERVASHLLRLPSTWFDASRAGEVSRAAGSQVMDVMAYPGHLMLPALRSTATPAALAAALAVIDPLLGLAALLALPALVAVARWSVRWVAAGDAALSRARADATARLLDHVGLQRVVRLTPHPEAADDLTRAALREVHARSATLVRSVVPGLSAFGAAVQIVLVALVTVLVLRAGSPGGPSAAGVATAVALLAAYAGALRSAAELGAATRSARGALARLQELFGTAVLPEPATPAPRPCVDPRGTAVTVRALDYRHRDGTPALRGVDLDLAPGTLTVLVGTSGAGKSTLLRLLARADDPTRGAVLHDGVDLRDLGSEEVRRGLGLATQESAVLDDTILANVRLGRPTASEAEVRAALDAAGLAETVGALDLGLQSPVGENAALVSGGEAQRIGLARALVRRAPLLLLDEPTSSLDPAARRRVVATLEGLRGRATVVVVAHRLDEALLADQVVVVDEGRVVQRGAPEALLSSSGPFRRLVDAGSAGRPTYPTDPPARRPGGLAVTALPTPPATPADVDVLIVGAGPAGATAALVLGRQQRRVLVVDDDRPRNSRAASMHMYLTRDGAAPTDFRSAAHAEATAHPGVTLEAGRVDTATVGSGVVTATVVTRDGGPTTVRARALLVASGVRDVLDHLPGLAERWGGDVVHCAYCHGHEAAGRRVVVVSRTPADAMLAAYVADRFTRDVVLATGGSELPAELAERVRAAGVQVEEAPVLGLSGPRGAPSVDLDGGRSLPAEVVFHRPSTAAADLVAALGCGTAPGGEVLVDAQMASDVPLVWAAGDAALERGAAAPMAFVAAAVADGQRSAVFIEQHLFLG</sequence>
<reference evidence="1" key="1">
    <citation type="submission" date="2023-08" db="EMBL/GenBank/DDBJ databases">
        <title>Functional and genomic diversity of the sorghum phyllosphere microbiome.</title>
        <authorList>
            <person name="Shade A."/>
        </authorList>
    </citation>
    <scope>NUCLEOTIDE SEQUENCE</scope>
    <source>
        <strain evidence="1">SORGH_AS_0885</strain>
    </source>
</reference>
<proteinExistence type="predicted"/>
<keyword evidence="2" id="KW-1185">Reference proteome</keyword>
<organism evidence="1 2">
    <name type="scientific">Nocardioides zeae</name>
    <dbReference type="NCBI Taxonomy" id="1457234"/>
    <lineage>
        <taxon>Bacteria</taxon>
        <taxon>Bacillati</taxon>
        <taxon>Actinomycetota</taxon>
        <taxon>Actinomycetes</taxon>
        <taxon>Propionibacteriales</taxon>
        <taxon>Nocardioidaceae</taxon>
        <taxon>Nocardioides</taxon>
    </lineage>
</organism>
<dbReference type="EMBL" id="JAVIZJ010000002">
    <property type="protein sequence ID" value="MDR6209308.1"/>
    <property type="molecule type" value="Genomic_DNA"/>
</dbReference>
<protein>
    <submittedName>
        <fullName evidence="1">ABC-type multidrug transport system fused ATPase/permease subunit/thioredoxin reductase</fullName>
    </submittedName>
</protein>